<evidence type="ECO:0000313" key="2">
    <source>
        <dbReference type="Proteomes" id="UP000799755"/>
    </source>
</evidence>
<evidence type="ECO:0000313" key="1">
    <source>
        <dbReference type="EMBL" id="KAF2465689.1"/>
    </source>
</evidence>
<proteinExistence type="predicted"/>
<protein>
    <submittedName>
        <fullName evidence="1">Uncharacterized protein</fullName>
    </submittedName>
</protein>
<dbReference type="Proteomes" id="UP000799755">
    <property type="component" value="Unassembled WGS sequence"/>
</dbReference>
<organism evidence="1 2">
    <name type="scientific">Lindgomyces ingoldianus</name>
    <dbReference type="NCBI Taxonomy" id="673940"/>
    <lineage>
        <taxon>Eukaryota</taxon>
        <taxon>Fungi</taxon>
        <taxon>Dikarya</taxon>
        <taxon>Ascomycota</taxon>
        <taxon>Pezizomycotina</taxon>
        <taxon>Dothideomycetes</taxon>
        <taxon>Pleosporomycetidae</taxon>
        <taxon>Pleosporales</taxon>
        <taxon>Lindgomycetaceae</taxon>
        <taxon>Lindgomyces</taxon>
    </lineage>
</organism>
<reference evidence="1" key="1">
    <citation type="journal article" date="2020" name="Stud. Mycol.">
        <title>101 Dothideomycetes genomes: a test case for predicting lifestyles and emergence of pathogens.</title>
        <authorList>
            <person name="Haridas S."/>
            <person name="Albert R."/>
            <person name="Binder M."/>
            <person name="Bloem J."/>
            <person name="Labutti K."/>
            <person name="Salamov A."/>
            <person name="Andreopoulos B."/>
            <person name="Baker S."/>
            <person name="Barry K."/>
            <person name="Bills G."/>
            <person name="Bluhm B."/>
            <person name="Cannon C."/>
            <person name="Castanera R."/>
            <person name="Culley D."/>
            <person name="Daum C."/>
            <person name="Ezra D."/>
            <person name="Gonzalez J."/>
            <person name="Henrissat B."/>
            <person name="Kuo A."/>
            <person name="Liang C."/>
            <person name="Lipzen A."/>
            <person name="Lutzoni F."/>
            <person name="Magnuson J."/>
            <person name="Mondo S."/>
            <person name="Nolan M."/>
            <person name="Ohm R."/>
            <person name="Pangilinan J."/>
            <person name="Park H.-J."/>
            <person name="Ramirez L."/>
            <person name="Alfaro M."/>
            <person name="Sun H."/>
            <person name="Tritt A."/>
            <person name="Yoshinaga Y."/>
            <person name="Zwiers L.-H."/>
            <person name="Turgeon B."/>
            <person name="Goodwin S."/>
            <person name="Spatafora J."/>
            <person name="Crous P."/>
            <person name="Grigoriev I."/>
        </authorList>
    </citation>
    <scope>NUCLEOTIDE SEQUENCE</scope>
    <source>
        <strain evidence="1">ATCC 200398</strain>
    </source>
</reference>
<name>A0ACB6QF90_9PLEO</name>
<accession>A0ACB6QF90</accession>
<gene>
    <name evidence="1" type="ORF">BDR25DRAFT_360212</name>
</gene>
<sequence length="193" mass="22525">MGLPVDRTMLAWCREVAFNFGVAIHADHALHYPHFVVTTPYDAQTAWDKLPFSELNTGRFGIEICEMLLNLIRVFVPFSATCSRYLLVCDLMKWMKSSCHWHPENRIVDKFVDRGLDVYFLEGVIDSIVQEKRPIRDMTNNEGLTDIFQHRAARVKRMKLVSEEKWVENSDMDDYPSHLSSSAYWCRGRHIVI</sequence>
<dbReference type="EMBL" id="MU003528">
    <property type="protein sequence ID" value="KAF2465689.1"/>
    <property type="molecule type" value="Genomic_DNA"/>
</dbReference>
<comment type="caution">
    <text evidence="1">The sequence shown here is derived from an EMBL/GenBank/DDBJ whole genome shotgun (WGS) entry which is preliminary data.</text>
</comment>
<keyword evidence="2" id="KW-1185">Reference proteome</keyword>